<keyword evidence="1" id="KW-0472">Membrane</keyword>
<protein>
    <submittedName>
        <fullName evidence="2">Uncharacterized protein</fullName>
    </submittedName>
</protein>
<feature type="transmembrane region" description="Helical" evidence="1">
    <location>
        <begin position="6"/>
        <end position="26"/>
    </location>
</feature>
<evidence type="ECO:0000256" key="1">
    <source>
        <dbReference type="SAM" id="Phobius"/>
    </source>
</evidence>
<keyword evidence="3" id="KW-1185">Reference proteome</keyword>
<dbReference type="Proteomes" id="UP000006073">
    <property type="component" value="Unassembled WGS sequence"/>
</dbReference>
<keyword evidence="1" id="KW-1133">Transmembrane helix</keyword>
<gene>
    <name evidence="2" type="ORF">A33Q_0923</name>
</gene>
<evidence type="ECO:0000313" key="2">
    <source>
        <dbReference type="EMBL" id="EOZ98269.1"/>
    </source>
</evidence>
<accession>S2DH14</accession>
<comment type="caution">
    <text evidence="2">The sequence shown here is derived from an EMBL/GenBank/DDBJ whole genome shotgun (WGS) entry which is preliminary data.</text>
</comment>
<reference evidence="2 3" key="1">
    <citation type="journal article" date="2013" name="Genome Announc.">
        <title>Draft Genome Sequence of Indibacter alkaliphilus Strain LW1T, Isolated from Lonar Lake, a Haloalkaline Lake in the Buldana District of Maharashtra, India.</title>
        <authorList>
            <person name="Singh A."/>
            <person name="Kumar Jangir P."/>
            <person name="Sharma R."/>
            <person name="Singh A."/>
            <person name="Kumar Pinnaka A."/>
            <person name="Shivaji S."/>
        </authorList>
    </citation>
    <scope>NUCLEOTIDE SEQUENCE [LARGE SCALE GENOMIC DNA]</scope>
    <source>
        <strain evidence="3">CCUG 57479 / KCTC 22604 / LW1</strain>
    </source>
</reference>
<sequence>MLSSGVSFVRAVMFLQAFLWILRYTYVKAFILQGLMYVDKKDHK</sequence>
<dbReference type="EMBL" id="ALWO02000023">
    <property type="protein sequence ID" value="EOZ98269.1"/>
    <property type="molecule type" value="Genomic_DNA"/>
</dbReference>
<keyword evidence="1" id="KW-0812">Transmembrane</keyword>
<organism evidence="2 3">
    <name type="scientific">Indibacter alkaliphilus (strain CCUG 57479 / KCTC 22604 / LW1)</name>
    <dbReference type="NCBI Taxonomy" id="1189612"/>
    <lineage>
        <taxon>Bacteria</taxon>
        <taxon>Pseudomonadati</taxon>
        <taxon>Bacteroidota</taxon>
        <taxon>Cytophagia</taxon>
        <taxon>Cytophagales</taxon>
        <taxon>Cyclobacteriaceae</taxon>
    </lineage>
</organism>
<evidence type="ECO:0000313" key="3">
    <source>
        <dbReference type="Proteomes" id="UP000006073"/>
    </source>
</evidence>
<name>S2DH14_INDAL</name>
<proteinExistence type="predicted"/>
<dbReference type="AlphaFoldDB" id="S2DH14"/>